<comment type="function">
    <text evidence="6">Required during biogenesis of c-type cytochromes (cytochrome c6 and cytochrome f) at the step of heme attachment.</text>
</comment>
<comment type="subcellular location">
    <subcellularLocation>
        <location evidence="1">Membrane</location>
        <topology evidence="1">Multi-pass membrane protein</topology>
    </subcellularLocation>
    <subcellularLocation>
        <location evidence="6">Plastid</location>
        <location evidence="6">Chloroplast thylakoid membrane</location>
        <topology evidence="6">Multi-pass membrane protein</topology>
    </subcellularLocation>
</comment>
<evidence type="ECO:0000256" key="1">
    <source>
        <dbReference type="ARBA" id="ARBA00004141"/>
    </source>
</evidence>
<dbReference type="HAMAP" id="MF_01392">
    <property type="entry name" value="CytC_Ccs1"/>
    <property type="match status" value="1"/>
</dbReference>
<name>A0A2H4FGG2_9FLOR</name>
<protein>
    <recommendedName>
        <fullName evidence="6">Cytochrome c biogenesis protein Ccs1</fullName>
    </recommendedName>
</protein>
<dbReference type="GO" id="GO:0009535">
    <property type="term" value="C:chloroplast thylakoid membrane"/>
    <property type="evidence" value="ECO:0007669"/>
    <property type="project" value="UniProtKB-SubCell"/>
</dbReference>
<evidence type="ECO:0000256" key="2">
    <source>
        <dbReference type="ARBA" id="ARBA00022692"/>
    </source>
</evidence>
<evidence type="ECO:0000256" key="4">
    <source>
        <dbReference type="ARBA" id="ARBA00022989"/>
    </source>
</evidence>
<gene>
    <name evidence="6 9" type="primary">ccs1</name>
    <name evidence="9" type="ORF">mogbl030</name>
</gene>
<proteinExistence type="inferred from homology"/>
<feature type="transmembrane region" description="Helical" evidence="7">
    <location>
        <begin position="80"/>
        <end position="102"/>
    </location>
</feature>
<dbReference type="PANTHER" id="PTHR31566:SF0">
    <property type="entry name" value="CYTOCHROME C BIOGENESIS PROTEIN CCS1, CHLOROPLASTIC"/>
    <property type="match status" value="1"/>
</dbReference>
<accession>A0A2H4FGG2</accession>
<keyword evidence="4 6" id="KW-1133">Transmembrane helix</keyword>
<keyword evidence="6" id="KW-0793">Thylakoid</keyword>
<organism evidence="9">
    <name type="scientific">Kappaphycus alvarezii</name>
    <dbReference type="NCBI Taxonomy" id="38544"/>
    <lineage>
        <taxon>Eukaryota</taxon>
        <taxon>Rhodophyta</taxon>
        <taxon>Florideophyceae</taxon>
        <taxon>Rhodymeniophycidae</taxon>
        <taxon>Gigartinales</taxon>
        <taxon>Solieriaceae</taxon>
        <taxon>Kappaphycus</taxon>
    </lineage>
</organism>
<feature type="transmembrane region" description="Helical" evidence="7">
    <location>
        <begin position="122"/>
        <end position="145"/>
    </location>
</feature>
<feature type="domain" description="ResB-like" evidence="8">
    <location>
        <begin position="352"/>
        <end position="421"/>
    </location>
</feature>
<dbReference type="InterPro" id="IPR023494">
    <property type="entry name" value="Cyt_c_bgen_Ccs1/CcsB/ResB"/>
</dbReference>
<comment type="subunit">
    <text evidence="6">May interact with CcsA.</text>
</comment>
<keyword evidence="2 6" id="KW-0812">Transmembrane</keyword>
<dbReference type="EMBL" id="KU892652">
    <property type="protein sequence ID" value="AOV83634.1"/>
    <property type="molecule type" value="Genomic_DNA"/>
</dbReference>
<feature type="domain" description="ResB-like" evidence="8">
    <location>
        <begin position="21"/>
        <end position="289"/>
    </location>
</feature>
<evidence type="ECO:0000256" key="6">
    <source>
        <dbReference type="HAMAP-Rule" id="MF_01392"/>
    </source>
</evidence>
<sequence>MKYFTNKTLKWTLIKQLSNLNFSILLLLIIAIISIIGTIIEQDKSIQYYKFNYPIDRNIAYFLNWKTIIFYGINHIYTNWWFLLLLFIFFCSLIACTLSNQLPSLQNARNWKFMPYNQKNNQITIILPLQSLTNIIYSLTVNKYYVFQKANQVYGYKGLVGRIAPIFVHISLIITLLGSIIGLFSGFTAQQIIPTKETFHLQNITKSGLYSHLPYNTLGKIENFFIEYNSNNSIKQFYSHLTLLNNKGEYIVDKLISVNSPLKFHGLTFYQTAWNISALKIRLDNKIIQQPLKETKIDNTRLWIYKLSLKPDNSLFFIFNGLKDKISIYSSSGQFITTIKKGEIFKVKNHSMTITDIVTSTGIQIKTDPGIPMVYSGFFILIFSITISYLSYYQVWIKRNKLNIEIKGITNRGQLSFEEELIVIQKQYIKFMQAKNFQ</sequence>
<keyword evidence="9" id="KW-0934">Plastid</keyword>
<reference evidence="9" key="1">
    <citation type="submission" date="2016-03" db="EMBL/GenBank/DDBJ databases">
        <title>Complete plastid genome of Kappaphycus alvarezii.</title>
        <authorList>
            <person name="Zhang L."/>
            <person name="Liu T."/>
            <person name="Liu N."/>
        </authorList>
    </citation>
    <scope>NUCLEOTIDE SEQUENCE</scope>
</reference>
<keyword evidence="9" id="KW-0150">Chloroplast</keyword>
<geneLocation type="chloroplast" evidence="9"/>
<keyword evidence="5 6" id="KW-0472">Membrane</keyword>
<feature type="transmembrane region" description="Helical" evidence="7">
    <location>
        <begin position="166"/>
        <end position="187"/>
    </location>
</feature>
<feature type="transmembrane region" description="Helical" evidence="7">
    <location>
        <begin position="373"/>
        <end position="392"/>
    </location>
</feature>
<evidence type="ECO:0000256" key="3">
    <source>
        <dbReference type="ARBA" id="ARBA00022748"/>
    </source>
</evidence>
<dbReference type="PANTHER" id="PTHR31566">
    <property type="entry name" value="CYTOCHROME C BIOGENESIS PROTEIN CCS1, CHLOROPLASTIC"/>
    <property type="match status" value="1"/>
</dbReference>
<evidence type="ECO:0000256" key="5">
    <source>
        <dbReference type="ARBA" id="ARBA00023136"/>
    </source>
</evidence>
<feature type="transmembrane region" description="Helical" evidence="7">
    <location>
        <begin position="20"/>
        <end position="40"/>
    </location>
</feature>
<keyword evidence="3 6" id="KW-0201">Cytochrome c-type biogenesis</keyword>
<evidence type="ECO:0000256" key="7">
    <source>
        <dbReference type="SAM" id="Phobius"/>
    </source>
</evidence>
<evidence type="ECO:0000259" key="8">
    <source>
        <dbReference type="Pfam" id="PF05140"/>
    </source>
</evidence>
<evidence type="ECO:0000313" key="9">
    <source>
        <dbReference type="EMBL" id="AOV83634.1"/>
    </source>
</evidence>
<dbReference type="AlphaFoldDB" id="A0A2H4FGG2"/>
<comment type="similarity">
    <text evidence="6">Belongs to the Ccs1/CcsB family.</text>
</comment>
<dbReference type="Pfam" id="PF05140">
    <property type="entry name" value="ResB"/>
    <property type="match status" value="2"/>
</dbReference>
<dbReference type="GO" id="GO:0017004">
    <property type="term" value="P:cytochrome complex assembly"/>
    <property type="evidence" value="ECO:0007669"/>
    <property type="project" value="UniProtKB-UniRule"/>
</dbReference>
<dbReference type="InterPro" id="IPR007816">
    <property type="entry name" value="ResB-like_domain"/>
</dbReference>